<dbReference type="PANTHER" id="PTHR22883">
    <property type="entry name" value="ZINC FINGER DHHC DOMAIN CONTAINING PROTEIN"/>
    <property type="match status" value="1"/>
</dbReference>
<feature type="non-terminal residue" evidence="10">
    <location>
        <position position="1"/>
    </location>
</feature>
<feature type="domain" description="Palmitoyltransferase DHHC" evidence="8">
    <location>
        <begin position="1"/>
        <end position="50"/>
    </location>
</feature>
<organism evidence="10 11">
    <name type="scientific">Polarella glacialis</name>
    <name type="common">Dinoflagellate</name>
    <dbReference type="NCBI Taxonomy" id="89957"/>
    <lineage>
        <taxon>Eukaryota</taxon>
        <taxon>Sar</taxon>
        <taxon>Alveolata</taxon>
        <taxon>Dinophyceae</taxon>
        <taxon>Suessiales</taxon>
        <taxon>Suessiaceae</taxon>
        <taxon>Polarella</taxon>
    </lineage>
</organism>
<evidence type="ECO:0000259" key="9">
    <source>
        <dbReference type="Pfam" id="PF01569"/>
    </source>
</evidence>
<proteinExistence type="inferred from homology"/>
<dbReference type="Pfam" id="PF01569">
    <property type="entry name" value="PAP2"/>
    <property type="match status" value="1"/>
</dbReference>
<feature type="domain" description="Phosphatidic acid phosphatase type 2/haloperoxidase" evidence="9">
    <location>
        <begin position="137"/>
        <end position="217"/>
    </location>
</feature>
<dbReference type="SUPFAM" id="SSF48317">
    <property type="entry name" value="Acid phosphatase/Vanadium-dependent haloperoxidase"/>
    <property type="match status" value="1"/>
</dbReference>
<keyword evidence="3 7" id="KW-0812">Transmembrane</keyword>
<evidence type="ECO:0000256" key="7">
    <source>
        <dbReference type="RuleBase" id="RU079119"/>
    </source>
</evidence>
<dbReference type="AlphaFoldDB" id="A0A813JC91"/>
<gene>
    <name evidence="10" type="ORF">PGLA2088_LOCUS18451</name>
</gene>
<evidence type="ECO:0000256" key="6">
    <source>
        <dbReference type="ARBA" id="ARBA00023315"/>
    </source>
</evidence>
<dbReference type="GO" id="GO:0016020">
    <property type="term" value="C:membrane"/>
    <property type="evidence" value="ECO:0007669"/>
    <property type="project" value="UniProtKB-SubCell"/>
</dbReference>
<dbReference type="EMBL" id="CAJNNW010024580">
    <property type="protein sequence ID" value="CAE8673258.1"/>
    <property type="molecule type" value="Genomic_DNA"/>
</dbReference>
<keyword evidence="5 7" id="KW-0472">Membrane</keyword>
<feature type="transmembrane region" description="Helical" evidence="7">
    <location>
        <begin position="171"/>
        <end position="193"/>
    </location>
</feature>
<evidence type="ECO:0000259" key="8">
    <source>
        <dbReference type="Pfam" id="PF01529"/>
    </source>
</evidence>
<sequence length="224" mass="23072">CSVCQCCVLRMDHHCPWTGNCVGFRNQKFFLLLVIYSALCSLFAFASALPELLEFGSSLGAEFGGSVDPPQLVKLRDSALQQRISIAGARDPRGAGPLAVCSFGATSITVKLLKLAVSACARFSGIDGPLAFWRRPAAAGRAPDSPGFPSGHTASAGSVAAFVAAYAGWPLTLAAALAAVPTLAMACAAWLFARVGDSKHTRLQTAAGALLGPPLGLALHCAAE</sequence>
<feature type="non-terminal residue" evidence="10">
    <location>
        <position position="224"/>
    </location>
</feature>
<dbReference type="Pfam" id="PF01529">
    <property type="entry name" value="DHHC"/>
    <property type="match status" value="1"/>
</dbReference>
<evidence type="ECO:0000313" key="11">
    <source>
        <dbReference type="Proteomes" id="UP000626109"/>
    </source>
</evidence>
<comment type="similarity">
    <text evidence="7">Belongs to the DHHC palmitoyltransferase family.</text>
</comment>
<dbReference type="GO" id="GO:0005783">
    <property type="term" value="C:endoplasmic reticulum"/>
    <property type="evidence" value="ECO:0007669"/>
    <property type="project" value="TreeGrafter"/>
</dbReference>
<feature type="transmembrane region" description="Helical" evidence="7">
    <location>
        <begin position="29"/>
        <end position="49"/>
    </location>
</feature>
<comment type="catalytic activity">
    <reaction evidence="7">
        <text>L-cysteinyl-[protein] + hexadecanoyl-CoA = S-hexadecanoyl-L-cysteinyl-[protein] + CoA</text>
        <dbReference type="Rhea" id="RHEA:36683"/>
        <dbReference type="Rhea" id="RHEA-COMP:10131"/>
        <dbReference type="Rhea" id="RHEA-COMP:11032"/>
        <dbReference type="ChEBI" id="CHEBI:29950"/>
        <dbReference type="ChEBI" id="CHEBI:57287"/>
        <dbReference type="ChEBI" id="CHEBI:57379"/>
        <dbReference type="ChEBI" id="CHEBI:74151"/>
        <dbReference type="EC" id="2.3.1.225"/>
    </reaction>
</comment>
<dbReference type="Gene3D" id="1.20.144.10">
    <property type="entry name" value="Phosphatidic acid phosphatase type 2/haloperoxidase"/>
    <property type="match status" value="1"/>
</dbReference>
<evidence type="ECO:0000256" key="5">
    <source>
        <dbReference type="ARBA" id="ARBA00023136"/>
    </source>
</evidence>
<keyword evidence="6 7" id="KW-0012">Acyltransferase</keyword>
<dbReference type="EC" id="2.3.1.225" evidence="7"/>
<evidence type="ECO:0000313" key="10">
    <source>
        <dbReference type="EMBL" id="CAE8673258.1"/>
    </source>
</evidence>
<evidence type="ECO:0000256" key="1">
    <source>
        <dbReference type="ARBA" id="ARBA00004141"/>
    </source>
</evidence>
<dbReference type="GO" id="GO:0019706">
    <property type="term" value="F:protein-cysteine S-palmitoyltransferase activity"/>
    <property type="evidence" value="ECO:0007669"/>
    <property type="project" value="UniProtKB-EC"/>
</dbReference>
<evidence type="ECO:0000256" key="4">
    <source>
        <dbReference type="ARBA" id="ARBA00022989"/>
    </source>
</evidence>
<dbReference type="InterPro" id="IPR001594">
    <property type="entry name" value="Palmitoyltrfase_DHHC"/>
</dbReference>
<dbReference type="InterPro" id="IPR036938">
    <property type="entry name" value="PAP2/HPO_sf"/>
</dbReference>
<comment type="subcellular location">
    <subcellularLocation>
        <location evidence="1">Membrane</location>
        <topology evidence="1">Multi-pass membrane protein</topology>
    </subcellularLocation>
</comment>
<dbReference type="PROSITE" id="PS50216">
    <property type="entry name" value="DHHC"/>
    <property type="match status" value="1"/>
</dbReference>
<dbReference type="GO" id="GO:0005794">
    <property type="term" value="C:Golgi apparatus"/>
    <property type="evidence" value="ECO:0007669"/>
    <property type="project" value="TreeGrafter"/>
</dbReference>
<dbReference type="GO" id="GO:0006612">
    <property type="term" value="P:protein targeting to membrane"/>
    <property type="evidence" value="ECO:0007669"/>
    <property type="project" value="TreeGrafter"/>
</dbReference>
<dbReference type="InterPro" id="IPR000326">
    <property type="entry name" value="PAP2/HPO"/>
</dbReference>
<comment type="caution">
    <text evidence="10">The sequence shown here is derived from an EMBL/GenBank/DDBJ whole genome shotgun (WGS) entry which is preliminary data.</text>
</comment>
<keyword evidence="2 7" id="KW-0808">Transferase</keyword>
<keyword evidence="4 7" id="KW-1133">Transmembrane helix</keyword>
<protein>
    <recommendedName>
        <fullName evidence="7">Palmitoyltransferase</fullName>
        <ecNumber evidence="7">2.3.1.225</ecNumber>
    </recommendedName>
</protein>
<accession>A0A813JC91</accession>
<dbReference type="InterPro" id="IPR039859">
    <property type="entry name" value="PFA4/ZDH16/20/ERF2-like"/>
</dbReference>
<evidence type="ECO:0000256" key="2">
    <source>
        <dbReference type="ARBA" id="ARBA00022679"/>
    </source>
</evidence>
<evidence type="ECO:0000256" key="3">
    <source>
        <dbReference type="ARBA" id="ARBA00022692"/>
    </source>
</evidence>
<dbReference type="Proteomes" id="UP000626109">
    <property type="component" value="Unassembled WGS sequence"/>
</dbReference>
<name>A0A813JC91_POLGL</name>
<comment type="domain">
    <text evidence="7">The DHHC domain is required for palmitoyltransferase activity.</text>
</comment>
<reference evidence="10" key="1">
    <citation type="submission" date="2021-02" db="EMBL/GenBank/DDBJ databases">
        <authorList>
            <person name="Dougan E. K."/>
            <person name="Rhodes N."/>
            <person name="Thang M."/>
            <person name="Chan C."/>
        </authorList>
    </citation>
    <scope>NUCLEOTIDE SEQUENCE</scope>
</reference>